<dbReference type="PANTHER" id="PTHR30600">
    <property type="entry name" value="CYTOCHROME C PEROXIDASE-RELATED"/>
    <property type="match status" value="1"/>
</dbReference>
<evidence type="ECO:0000256" key="2">
    <source>
        <dbReference type="ARBA" id="ARBA00022723"/>
    </source>
</evidence>
<dbReference type="PROSITE" id="PS51257">
    <property type="entry name" value="PROKAR_LIPOPROTEIN"/>
    <property type="match status" value="1"/>
</dbReference>
<dbReference type="Proteomes" id="UP000029843">
    <property type="component" value="Unassembled WGS sequence"/>
</dbReference>
<dbReference type="PROSITE" id="PS51007">
    <property type="entry name" value="CYTC"/>
    <property type="match status" value="1"/>
</dbReference>
<dbReference type="InterPro" id="IPR036909">
    <property type="entry name" value="Cyt_c-like_dom_sf"/>
</dbReference>
<keyword evidence="3 4" id="KW-0408">Iron</keyword>
<sequence>MKHTSKIITLISLIILGLSGCNESSKKETMLDPKLVAQGKEIFRFDTFGDEQLWTDTLQLHNVVAGAVDPVTALSVGLKVDSEVLPEGVLQTVDLTDPATTITLLKLNAVVGLQGDVQEINGKDTLVSLGTTCALCHSTVDDSVAPGIGKRLDGWANRDLNPGVILSLSPALQDQVIQDVLLSWGAGKYDAYWNQDGLNDPTVIPPAYGLKDVALATYTGEGSISYWNAYVAVTQMGAQGNFVDDRLGLNIMHDPDLVTDKLPALEAYQFSLNAPKAPAGSFDSDAATRGKVVFNNQGNCSACHSGDNFTDADTQLHYPDVIGTDPTLASRSLTGKYRTTPLAGVWQHPPYFHDGSAATLLDVVEHYNNHFALGLMPSEKDDLVQYLLSL</sequence>
<dbReference type="InterPro" id="IPR009056">
    <property type="entry name" value="Cyt_c-like_dom"/>
</dbReference>
<proteinExistence type="predicted"/>
<dbReference type="AlphaFoldDB" id="A0A099KWL3"/>
<organism evidence="6 7">
    <name type="scientific">Colwellia psychrerythraea</name>
    <name type="common">Vibrio psychroerythus</name>
    <dbReference type="NCBI Taxonomy" id="28229"/>
    <lineage>
        <taxon>Bacteria</taxon>
        <taxon>Pseudomonadati</taxon>
        <taxon>Pseudomonadota</taxon>
        <taxon>Gammaproteobacteria</taxon>
        <taxon>Alteromonadales</taxon>
        <taxon>Colwelliaceae</taxon>
        <taxon>Colwellia</taxon>
    </lineage>
</organism>
<evidence type="ECO:0000256" key="3">
    <source>
        <dbReference type="ARBA" id="ARBA00023004"/>
    </source>
</evidence>
<feature type="domain" description="Cytochrome c" evidence="5">
    <location>
        <begin position="285"/>
        <end position="390"/>
    </location>
</feature>
<dbReference type="InterPro" id="IPR051395">
    <property type="entry name" value="Cytochrome_c_Peroxidase/MauG"/>
</dbReference>
<name>A0A099KWL3_COLPS</name>
<keyword evidence="2 4" id="KW-0479">Metal-binding</keyword>
<dbReference type="GO" id="GO:0020037">
    <property type="term" value="F:heme binding"/>
    <property type="evidence" value="ECO:0007669"/>
    <property type="project" value="InterPro"/>
</dbReference>
<dbReference type="PANTHER" id="PTHR30600:SF9">
    <property type="entry name" value="BLR7738 PROTEIN"/>
    <property type="match status" value="1"/>
</dbReference>
<protein>
    <recommendedName>
        <fullName evidence="5">Cytochrome c domain-containing protein</fullName>
    </recommendedName>
</protein>
<dbReference type="Gene3D" id="1.10.760.10">
    <property type="entry name" value="Cytochrome c-like domain"/>
    <property type="match status" value="1"/>
</dbReference>
<evidence type="ECO:0000256" key="4">
    <source>
        <dbReference type="PROSITE-ProRule" id="PRU00433"/>
    </source>
</evidence>
<dbReference type="GO" id="GO:0009055">
    <property type="term" value="F:electron transfer activity"/>
    <property type="evidence" value="ECO:0007669"/>
    <property type="project" value="InterPro"/>
</dbReference>
<comment type="caution">
    <text evidence="6">The sequence shown here is derived from an EMBL/GenBank/DDBJ whole genome shotgun (WGS) entry which is preliminary data.</text>
</comment>
<evidence type="ECO:0000259" key="5">
    <source>
        <dbReference type="PROSITE" id="PS51007"/>
    </source>
</evidence>
<dbReference type="OrthoDB" id="9805202at2"/>
<keyword evidence="1 4" id="KW-0349">Heme</keyword>
<accession>A0A099KWL3</accession>
<dbReference type="GO" id="GO:0004130">
    <property type="term" value="F:cytochrome-c peroxidase activity"/>
    <property type="evidence" value="ECO:0007669"/>
    <property type="project" value="TreeGrafter"/>
</dbReference>
<dbReference type="SUPFAM" id="SSF46626">
    <property type="entry name" value="Cytochrome c"/>
    <property type="match status" value="1"/>
</dbReference>
<dbReference type="EMBL" id="JQED01000005">
    <property type="protein sequence ID" value="KGJ94580.1"/>
    <property type="molecule type" value="Genomic_DNA"/>
</dbReference>
<reference evidence="6 7" key="1">
    <citation type="submission" date="2014-08" db="EMBL/GenBank/DDBJ databases">
        <title>Genomic and Phenotypic Diversity of Colwellia psychrerythraea strains from Disparate Marine Basins.</title>
        <authorList>
            <person name="Techtmann S.M."/>
            <person name="Stelling S.C."/>
            <person name="Utturkar S.M."/>
            <person name="Alshibli N."/>
            <person name="Harris A."/>
            <person name="Brown S.D."/>
            <person name="Hazen T.C."/>
        </authorList>
    </citation>
    <scope>NUCLEOTIDE SEQUENCE [LARGE SCALE GENOMIC DNA]</scope>
    <source>
        <strain evidence="6 7">ND2E</strain>
    </source>
</reference>
<evidence type="ECO:0000313" key="7">
    <source>
        <dbReference type="Proteomes" id="UP000029843"/>
    </source>
</evidence>
<evidence type="ECO:0000256" key="1">
    <source>
        <dbReference type="ARBA" id="ARBA00022617"/>
    </source>
</evidence>
<dbReference type="GO" id="GO:0046872">
    <property type="term" value="F:metal ion binding"/>
    <property type="evidence" value="ECO:0007669"/>
    <property type="project" value="UniProtKB-KW"/>
</dbReference>
<gene>
    <name evidence="6" type="ORF">ND2E_1769</name>
</gene>
<dbReference type="PATRIC" id="fig|28229.4.peg.781"/>
<evidence type="ECO:0000313" key="6">
    <source>
        <dbReference type="EMBL" id="KGJ94580.1"/>
    </source>
</evidence>